<dbReference type="SMART" id="SM00868">
    <property type="entry name" value="zf-AD"/>
    <property type="match status" value="1"/>
</dbReference>
<feature type="binding site" evidence="8">
    <location>
        <position position="61"/>
    </location>
    <ligand>
        <name>Zn(2+)</name>
        <dbReference type="ChEBI" id="CHEBI:29105"/>
    </ligand>
</feature>
<evidence type="ECO:0000259" key="9">
    <source>
        <dbReference type="PROSITE" id="PS50157"/>
    </source>
</evidence>
<keyword evidence="3" id="KW-0677">Repeat</keyword>
<evidence type="ECO:0000256" key="2">
    <source>
        <dbReference type="ARBA" id="ARBA00022723"/>
    </source>
</evidence>
<sequence>MESSFENFCRFCLSKNAENLSLSLDNDKILIRLQNKLIDLKKVLKSLNLHSDEKELPKLVCHVCKDIILNFYQLKKTYQENESVLIEKSSSLESESCNVEKEKLIKTVEEFYSEFEDGELNIIKYKDKLVIEKLNVNLDQLQGHHESVVQETVESHIEESVVPVIQYAESEESMKEEYLTIDEEECYTTEISIKIDEQIEENTKISKKRNLIENVQCNEHEMIMKKKVKENQEIYSYSCSNCLALYPDEKSANEHITKYATNNLCKTSKCNECGILFQSEIIYQKHVSYHFLSKMSNLFSYFECSMCKIIFGIKKDIEQHEKQHLEDKNFIYKFERKSQIEGCEIFHRELFDGEDTWNCGHCDMKFDSKNDINFHLTLFHANVYCPFCKQSFGKSIPYLVNHLKLKHPEKFEEIVFNCSFCNESFSVYLDMKNHEKICKNKKFSCTHCDKKFALERQLKEHLDSIKGEFKFSCDICKKSFTNKNAYTVHKRIHLRLKPYICTFDGCQKSFRTNSQLSAHMDIHSEFKNFKCKFCEILFQTRGARRVHEKTHYQENLCKICDSVFKQRPHLIRHINTIHKIKCDSKNMEKQVELYLKT</sequence>
<feature type="domain" description="C2H2-type" evidence="9">
    <location>
        <begin position="471"/>
        <end position="498"/>
    </location>
</feature>
<feature type="domain" description="C2H2-type" evidence="9">
    <location>
        <begin position="499"/>
        <end position="528"/>
    </location>
</feature>
<feature type="domain" description="ZAD" evidence="10">
    <location>
        <begin position="7"/>
        <end position="88"/>
    </location>
</feature>
<comment type="caution">
    <text evidence="11">The sequence shown here is derived from an EMBL/GenBank/DDBJ whole genome shotgun (WGS) entry which is preliminary data.</text>
</comment>
<organism evidence="11 12">
    <name type="scientific">Polypedilum vanderplanki</name>
    <name type="common">Sleeping chironomid midge</name>
    <dbReference type="NCBI Taxonomy" id="319348"/>
    <lineage>
        <taxon>Eukaryota</taxon>
        <taxon>Metazoa</taxon>
        <taxon>Ecdysozoa</taxon>
        <taxon>Arthropoda</taxon>
        <taxon>Hexapoda</taxon>
        <taxon>Insecta</taxon>
        <taxon>Pterygota</taxon>
        <taxon>Neoptera</taxon>
        <taxon>Endopterygota</taxon>
        <taxon>Diptera</taxon>
        <taxon>Nematocera</taxon>
        <taxon>Chironomoidea</taxon>
        <taxon>Chironomidae</taxon>
        <taxon>Chironominae</taxon>
        <taxon>Polypedilum</taxon>
        <taxon>Polypedilum</taxon>
    </lineage>
</organism>
<dbReference type="Gene3D" id="3.30.160.60">
    <property type="entry name" value="Classic Zinc Finger"/>
    <property type="match status" value="4"/>
</dbReference>
<dbReference type="PANTHER" id="PTHR24381">
    <property type="entry name" value="ZINC FINGER PROTEIN"/>
    <property type="match status" value="1"/>
</dbReference>
<dbReference type="GO" id="GO:0000977">
    <property type="term" value="F:RNA polymerase II transcription regulatory region sequence-specific DNA binding"/>
    <property type="evidence" value="ECO:0007669"/>
    <property type="project" value="TreeGrafter"/>
</dbReference>
<evidence type="ECO:0000256" key="1">
    <source>
        <dbReference type="ARBA" id="ARBA00004123"/>
    </source>
</evidence>
<dbReference type="PROSITE" id="PS00028">
    <property type="entry name" value="ZINC_FINGER_C2H2_1"/>
    <property type="match status" value="7"/>
</dbReference>
<dbReference type="SUPFAM" id="SSF57667">
    <property type="entry name" value="beta-beta-alpha zinc fingers"/>
    <property type="match status" value="4"/>
</dbReference>
<dbReference type="InterPro" id="IPR036236">
    <property type="entry name" value="Znf_C2H2_sf"/>
</dbReference>
<feature type="binding site" evidence="8">
    <location>
        <position position="9"/>
    </location>
    <ligand>
        <name>Zn(2+)</name>
        <dbReference type="ChEBI" id="CHEBI:29105"/>
    </ligand>
</feature>
<accession>A0A9J6C7Q6</accession>
<dbReference type="GO" id="GO:0005634">
    <property type="term" value="C:nucleus"/>
    <property type="evidence" value="ECO:0007669"/>
    <property type="project" value="InterPro"/>
</dbReference>
<proteinExistence type="predicted"/>
<dbReference type="Pfam" id="PF07776">
    <property type="entry name" value="zf-AD"/>
    <property type="match status" value="1"/>
</dbReference>
<evidence type="ECO:0000259" key="10">
    <source>
        <dbReference type="PROSITE" id="PS51915"/>
    </source>
</evidence>
<keyword evidence="6" id="KW-0539">Nucleus</keyword>
<feature type="binding site" evidence="8">
    <location>
        <position position="64"/>
    </location>
    <ligand>
        <name>Zn(2+)</name>
        <dbReference type="ChEBI" id="CHEBI:29105"/>
    </ligand>
</feature>
<gene>
    <name evidence="11" type="ORF">PVAND_007889</name>
</gene>
<feature type="binding site" evidence="8">
    <location>
        <position position="12"/>
    </location>
    <ligand>
        <name>Zn(2+)</name>
        <dbReference type="ChEBI" id="CHEBI:29105"/>
    </ligand>
</feature>
<dbReference type="OrthoDB" id="6077919at2759"/>
<keyword evidence="5 8" id="KW-0862">Zinc</keyword>
<evidence type="ECO:0000256" key="6">
    <source>
        <dbReference type="ARBA" id="ARBA00023242"/>
    </source>
</evidence>
<feature type="domain" description="C2H2-type" evidence="9">
    <location>
        <begin position="302"/>
        <end position="329"/>
    </location>
</feature>
<dbReference type="InterPro" id="IPR013087">
    <property type="entry name" value="Znf_C2H2_type"/>
</dbReference>
<evidence type="ECO:0000256" key="4">
    <source>
        <dbReference type="ARBA" id="ARBA00022771"/>
    </source>
</evidence>
<dbReference type="GO" id="GO:0000981">
    <property type="term" value="F:DNA-binding transcription factor activity, RNA polymerase II-specific"/>
    <property type="evidence" value="ECO:0007669"/>
    <property type="project" value="TreeGrafter"/>
</dbReference>
<protein>
    <recommendedName>
        <fullName evidence="13">Zinc finger protein</fullName>
    </recommendedName>
</protein>
<keyword evidence="2 8" id="KW-0479">Metal-binding</keyword>
<keyword evidence="12" id="KW-1185">Reference proteome</keyword>
<dbReference type="Pfam" id="PF00096">
    <property type="entry name" value="zf-C2H2"/>
    <property type="match status" value="3"/>
</dbReference>
<dbReference type="AlphaFoldDB" id="A0A9J6C7Q6"/>
<dbReference type="FunFam" id="3.30.160.60:FF:000072">
    <property type="entry name" value="zinc finger protein 143 isoform X1"/>
    <property type="match status" value="1"/>
</dbReference>
<evidence type="ECO:0000256" key="8">
    <source>
        <dbReference type="PROSITE-ProRule" id="PRU01263"/>
    </source>
</evidence>
<feature type="domain" description="C2H2-type" evidence="9">
    <location>
        <begin position="529"/>
        <end position="556"/>
    </location>
</feature>
<dbReference type="InterPro" id="IPR012934">
    <property type="entry name" value="Znf_AD"/>
</dbReference>
<dbReference type="GO" id="GO:0008270">
    <property type="term" value="F:zinc ion binding"/>
    <property type="evidence" value="ECO:0007669"/>
    <property type="project" value="UniProtKB-UniRule"/>
</dbReference>
<dbReference type="Proteomes" id="UP001107558">
    <property type="component" value="Chromosome 2"/>
</dbReference>
<name>A0A9J6C7Q6_POLVA</name>
<dbReference type="PROSITE" id="PS51915">
    <property type="entry name" value="ZAD"/>
    <property type="match status" value="1"/>
</dbReference>
<dbReference type="PROSITE" id="PS50157">
    <property type="entry name" value="ZINC_FINGER_C2H2_2"/>
    <property type="match status" value="5"/>
</dbReference>
<evidence type="ECO:0000313" key="11">
    <source>
        <dbReference type="EMBL" id="KAG5678196.1"/>
    </source>
</evidence>
<evidence type="ECO:0000256" key="7">
    <source>
        <dbReference type="PROSITE-ProRule" id="PRU00042"/>
    </source>
</evidence>
<dbReference type="SUPFAM" id="SSF57716">
    <property type="entry name" value="Glucocorticoid receptor-like (DNA-binding domain)"/>
    <property type="match status" value="1"/>
</dbReference>
<reference evidence="11" key="1">
    <citation type="submission" date="2021-03" db="EMBL/GenBank/DDBJ databases">
        <title>Chromosome level genome of the anhydrobiotic midge Polypedilum vanderplanki.</title>
        <authorList>
            <person name="Yoshida Y."/>
            <person name="Kikawada T."/>
            <person name="Gusev O."/>
        </authorList>
    </citation>
    <scope>NUCLEOTIDE SEQUENCE</scope>
    <source>
        <strain evidence="11">NIAS01</strain>
        <tissue evidence="11">Whole body or cell culture</tissue>
    </source>
</reference>
<dbReference type="EMBL" id="JADBJN010000002">
    <property type="protein sequence ID" value="KAG5678196.1"/>
    <property type="molecule type" value="Genomic_DNA"/>
</dbReference>
<dbReference type="PANTHER" id="PTHR24381:SF393">
    <property type="entry name" value="CHROMATIN-LINKED ADAPTOR FOR MSL PROTEINS, ISOFORM B"/>
    <property type="match status" value="1"/>
</dbReference>
<feature type="domain" description="C2H2-type" evidence="9">
    <location>
        <begin position="443"/>
        <end position="470"/>
    </location>
</feature>
<dbReference type="SMART" id="SM00355">
    <property type="entry name" value="ZnF_C2H2"/>
    <property type="match status" value="10"/>
</dbReference>
<evidence type="ECO:0000313" key="12">
    <source>
        <dbReference type="Proteomes" id="UP001107558"/>
    </source>
</evidence>
<evidence type="ECO:0000256" key="5">
    <source>
        <dbReference type="ARBA" id="ARBA00022833"/>
    </source>
</evidence>
<comment type="subcellular location">
    <subcellularLocation>
        <location evidence="1">Nucleus</location>
    </subcellularLocation>
</comment>
<evidence type="ECO:0000256" key="3">
    <source>
        <dbReference type="ARBA" id="ARBA00022737"/>
    </source>
</evidence>
<evidence type="ECO:0008006" key="13">
    <source>
        <dbReference type="Google" id="ProtNLM"/>
    </source>
</evidence>
<keyword evidence="4 7" id="KW-0863">Zinc-finger</keyword>